<proteinExistence type="predicted"/>
<dbReference type="AlphaFoldDB" id="A0A6G1D1J3"/>
<reference evidence="2 3" key="1">
    <citation type="submission" date="2019-11" db="EMBL/GenBank/DDBJ databases">
        <title>Whole genome sequence of Oryza granulata.</title>
        <authorList>
            <person name="Li W."/>
        </authorList>
    </citation>
    <scope>NUCLEOTIDE SEQUENCE [LARGE SCALE GENOMIC DNA]</scope>
    <source>
        <strain evidence="3">cv. Menghai</strain>
        <tissue evidence="2">Leaf</tissue>
    </source>
</reference>
<name>A0A6G1D1J3_9ORYZ</name>
<protein>
    <submittedName>
        <fullName evidence="2">Uncharacterized protein</fullName>
    </submittedName>
</protein>
<feature type="region of interest" description="Disordered" evidence="1">
    <location>
        <begin position="1"/>
        <end position="28"/>
    </location>
</feature>
<evidence type="ECO:0000313" key="3">
    <source>
        <dbReference type="Proteomes" id="UP000479710"/>
    </source>
</evidence>
<accession>A0A6G1D1J3</accession>
<evidence type="ECO:0000313" key="2">
    <source>
        <dbReference type="EMBL" id="KAF0906250.1"/>
    </source>
</evidence>
<comment type="caution">
    <text evidence="2">The sequence shown here is derived from an EMBL/GenBank/DDBJ whole genome shotgun (WGS) entry which is preliminary data.</text>
</comment>
<keyword evidence="3" id="KW-1185">Reference proteome</keyword>
<evidence type="ECO:0000256" key="1">
    <source>
        <dbReference type="SAM" id="MobiDB-lite"/>
    </source>
</evidence>
<sequence>MISSRMRDRSTVAIPRVAGGGGSDEWDLKSEHRLADEERSRWERGDVGWQAWRENERVEKGGVGAVQAMAGPVQGNRDASGLTGF</sequence>
<dbReference type="Proteomes" id="UP000479710">
    <property type="component" value="Unassembled WGS sequence"/>
</dbReference>
<gene>
    <name evidence="2" type="ORF">E2562_009254</name>
</gene>
<organism evidence="2 3">
    <name type="scientific">Oryza meyeriana var. granulata</name>
    <dbReference type="NCBI Taxonomy" id="110450"/>
    <lineage>
        <taxon>Eukaryota</taxon>
        <taxon>Viridiplantae</taxon>
        <taxon>Streptophyta</taxon>
        <taxon>Embryophyta</taxon>
        <taxon>Tracheophyta</taxon>
        <taxon>Spermatophyta</taxon>
        <taxon>Magnoliopsida</taxon>
        <taxon>Liliopsida</taxon>
        <taxon>Poales</taxon>
        <taxon>Poaceae</taxon>
        <taxon>BOP clade</taxon>
        <taxon>Oryzoideae</taxon>
        <taxon>Oryzeae</taxon>
        <taxon>Oryzinae</taxon>
        <taxon>Oryza</taxon>
        <taxon>Oryza meyeriana</taxon>
    </lineage>
</organism>
<dbReference type="EMBL" id="SPHZ02000007">
    <property type="protein sequence ID" value="KAF0906250.1"/>
    <property type="molecule type" value="Genomic_DNA"/>
</dbReference>
<feature type="compositionally biased region" description="Basic and acidic residues" evidence="1">
    <location>
        <begin position="1"/>
        <end position="10"/>
    </location>
</feature>